<dbReference type="SMART" id="SM00505">
    <property type="entry name" value="Knot1"/>
    <property type="match status" value="1"/>
</dbReference>
<dbReference type="OrthoDB" id="1063609at2759"/>
<dbReference type="GO" id="GO:0006952">
    <property type="term" value="P:defense response"/>
    <property type="evidence" value="ECO:0007669"/>
    <property type="project" value="InterPro"/>
</dbReference>
<dbReference type="PRINTS" id="PR00288">
    <property type="entry name" value="PUROTHIONIN"/>
</dbReference>
<gene>
    <name evidence="2" type="ORF">STAS_13599</name>
</gene>
<dbReference type="Gene3D" id="3.30.30.10">
    <property type="entry name" value="Knottin, scorpion toxin-like"/>
    <property type="match status" value="1"/>
</dbReference>
<reference evidence="3" key="1">
    <citation type="journal article" date="2019" name="Curr. Biol.">
        <title>Genome Sequence of Striga asiatica Provides Insight into the Evolution of Plant Parasitism.</title>
        <authorList>
            <person name="Yoshida S."/>
            <person name="Kim S."/>
            <person name="Wafula E.K."/>
            <person name="Tanskanen J."/>
            <person name="Kim Y.M."/>
            <person name="Honaas L."/>
            <person name="Yang Z."/>
            <person name="Spallek T."/>
            <person name="Conn C.E."/>
            <person name="Ichihashi Y."/>
            <person name="Cheong K."/>
            <person name="Cui S."/>
            <person name="Der J.P."/>
            <person name="Gundlach H."/>
            <person name="Jiao Y."/>
            <person name="Hori C."/>
            <person name="Ishida J.K."/>
            <person name="Kasahara H."/>
            <person name="Kiba T."/>
            <person name="Kim M.S."/>
            <person name="Koo N."/>
            <person name="Laohavisit A."/>
            <person name="Lee Y.H."/>
            <person name="Lumba S."/>
            <person name="McCourt P."/>
            <person name="Mortimer J.C."/>
            <person name="Mutuku J.M."/>
            <person name="Nomura T."/>
            <person name="Sasaki-Sekimoto Y."/>
            <person name="Seto Y."/>
            <person name="Wang Y."/>
            <person name="Wakatake T."/>
            <person name="Sakakibara H."/>
            <person name="Demura T."/>
            <person name="Yamaguchi S."/>
            <person name="Yoneyama K."/>
            <person name="Manabe R.I."/>
            <person name="Nelson D.C."/>
            <person name="Schulman A.H."/>
            <person name="Timko M.P."/>
            <person name="dePamphilis C.W."/>
            <person name="Choi D."/>
            <person name="Shirasu K."/>
        </authorList>
    </citation>
    <scope>NUCLEOTIDE SEQUENCE [LARGE SCALE GENOMIC DNA]</scope>
    <source>
        <strain evidence="3">cv. UVA1</strain>
    </source>
</reference>
<dbReference type="InterPro" id="IPR003614">
    <property type="entry name" value="Knottins"/>
</dbReference>
<dbReference type="AlphaFoldDB" id="A0A5A7PWZ3"/>
<evidence type="ECO:0000313" key="3">
    <source>
        <dbReference type="Proteomes" id="UP000325081"/>
    </source>
</evidence>
<protein>
    <submittedName>
        <fullName evidence="2">Defensin</fullName>
    </submittedName>
</protein>
<dbReference type="Pfam" id="PF00304">
    <property type="entry name" value="Gamma-thionin"/>
    <property type="match status" value="1"/>
</dbReference>
<name>A0A5A7PWZ3_STRAF</name>
<accession>A0A5A7PWZ3</accession>
<dbReference type="SUPFAM" id="SSF57095">
    <property type="entry name" value="Scorpion toxin-like"/>
    <property type="match status" value="1"/>
</dbReference>
<evidence type="ECO:0000259" key="1">
    <source>
        <dbReference type="SMART" id="SM00505"/>
    </source>
</evidence>
<dbReference type="InterPro" id="IPR008176">
    <property type="entry name" value="Defensin_plant"/>
</dbReference>
<comment type="caution">
    <text evidence="2">The sequence shown here is derived from an EMBL/GenBank/DDBJ whole genome shotgun (WGS) entry which is preliminary data.</text>
</comment>
<organism evidence="2 3">
    <name type="scientific">Striga asiatica</name>
    <name type="common">Asiatic witchweed</name>
    <name type="synonym">Buchnera asiatica</name>
    <dbReference type="NCBI Taxonomy" id="4170"/>
    <lineage>
        <taxon>Eukaryota</taxon>
        <taxon>Viridiplantae</taxon>
        <taxon>Streptophyta</taxon>
        <taxon>Embryophyta</taxon>
        <taxon>Tracheophyta</taxon>
        <taxon>Spermatophyta</taxon>
        <taxon>Magnoliopsida</taxon>
        <taxon>eudicotyledons</taxon>
        <taxon>Gunneridae</taxon>
        <taxon>Pentapetalae</taxon>
        <taxon>asterids</taxon>
        <taxon>lamiids</taxon>
        <taxon>Lamiales</taxon>
        <taxon>Orobanchaceae</taxon>
        <taxon>Buchnereae</taxon>
        <taxon>Striga</taxon>
    </lineage>
</organism>
<evidence type="ECO:0000313" key="2">
    <source>
        <dbReference type="EMBL" id="GER37206.1"/>
    </source>
</evidence>
<feature type="domain" description="Knottins-like" evidence="1">
    <location>
        <begin position="55"/>
        <end position="100"/>
    </location>
</feature>
<dbReference type="EMBL" id="BKCP01005294">
    <property type="protein sequence ID" value="GER37206.1"/>
    <property type="molecule type" value="Genomic_DNA"/>
</dbReference>
<sequence length="100" mass="11335">MAPRFMEIAEIELLIGGDNEKEAEIKGGSGTVNWAEITSYDSNCARGFEVEEKKICEYKSERFWGVCLSDIKCADVCKDESFESGDCQGLRRRCMCYNHC</sequence>
<dbReference type="PROSITE" id="PS00940">
    <property type="entry name" value="GAMMA_THIONIN"/>
    <property type="match status" value="1"/>
</dbReference>
<keyword evidence="3" id="KW-1185">Reference proteome</keyword>
<dbReference type="CDD" id="cd00107">
    <property type="entry name" value="Knot1"/>
    <property type="match status" value="1"/>
</dbReference>
<proteinExistence type="predicted"/>
<dbReference type="InterPro" id="IPR036574">
    <property type="entry name" value="Scorpion_toxin-like_sf"/>
</dbReference>
<dbReference type="Proteomes" id="UP000325081">
    <property type="component" value="Unassembled WGS sequence"/>
</dbReference>